<dbReference type="CDD" id="cd06580">
    <property type="entry name" value="TM_PBP1_transp_TpRbsC_like"/>
    <property type="match status" value="1"/>
</dbReference>
<keyword evidence="8" id="KW-1185">Reference proteome</keyword>
<comment type="caution">
    <text evidence="7">The sequence shown here is derived from an EMBL/GenBank/DDBJ whole genome shotgun (WGS) entry which is preliminary data.</text>
</comment>
<comment type="subcellular location">
    <subcellularLocation>
        <location evidence="1">Cell membrane</location>
        <topology evidence="1">Multi-pass membrane protein</topology>
    </subcellularLocation>
</comment>
<feature type="transmembrane region" description="Helical" evidence="6">
    <location>
        <begin position="321"/>
        <end position="344"/>
    </location>
</feature>
<protein>
    <submittedName>
        <fullName evidence="7">ABC transporter permease</fullName>
    </submittedName>
</protein>
<feature type="transmembrane region" description="Helical" evidence="6">
    <location>
        <begin position="101"/>
        <end position="122"/>
    </location>
</feature>
<dbReference type="PANTHER" id="PTHR47089">
    <property type="entry name" value="ABC TRANSPORTER, PERMEASE PROTEIN"/>
    <property type="match status" value="1"/>
</dbReference>
<dbReference type="InterPro" id="IPR001851">
    <property type="entry name" value="ABC_transp_permease"/>
</dbReference>
<keyword evidence="2" id="KW-1003">Cell membrane</keyword>
<feature type="transmembrane region" description="Helical" evidence="6">
    <location>
        <begin position="229"/>
        <end position="250"/>
    </location>
</feature>
<evidence type="ECO:0000313" key="7">
    <source>
        <dbReference type="EMBL" id="MCT2041806.1"/>
    </source>
</evidence>
<feature type="transmembrane region" description="Helical" evidence="6">
    <location>
        <begin position="281"/>
        <end position="301"/>
    </location>
</feature>
<evidence type="ECO:0000256" key="4">
    <source>
        <dbReference type="ARBA" id="ARBA00022989"/>
    </source>
</evidence>
<dbReference type="EMBL" id="JALXSQ010000001">
    <property type="protein sequence ID" value="MCT2041806.1"/>
    <property type="molecule type" value="Genomic_DNA"/>
</dbReference>
<organism evidence="7 8">
    <name type="scientific">Pseudoclavibacter albus</name>
    <dbReference type="NCBI Taxonomy" id="272241"/>
    <lineage>
        <taxon>Bacteria</taxon>
        <taxon>Bacillati</taxon>
        <taxon>Actinomycetota</taxon>
        <taxon>Actinomycetes</taxon>
        <taxon>Micrococcales</taxon>
        <taxon>Microbacteriaceae</taxon>
        <taxon>Pseudoclavibacter</taxon>
    </lineage>
</organism>
<evidence type="ECO:0000256" key="5">
    <source>
        <dbReference type="ARBA" id="ARBA00023136"/>
    </source>
</evidence>
<feature type="transmembrane region" description="Helical" evidence="6">
    <location>
        <begin position="28"/>
        <end position="50"/>
    </location>
</feature>
<gene>
    <name evidence="7" type="ORF">M3D15_00385</name>
</gene>
<dbReference type="RefSeq" id="WP_260103581.1">
    <property type="nucleotide sequence ID" value="NZ_JALXSQ010000001.1"/>
</dbReference>
<dbReference type="Proteomes" id="UP001525379">
    <property type="component" value="Unassembled WGS sequence"/>
</dbReference>
<feature type="transmembrane region" description="Helical" evidence="6">
    <location>
        <begin position="183"/>
        <end position="201"/>
    </location>
</feature>
<dbReference type="PANTHER" id="PTHR47089:SF1">
    <property type="entry name" value="GUANOSINE ABC TRANSPORTER PERMEASE PROTEIN NUPP"/>
    <property type="match status" value="1"/>
</dbReference>
<keyword evidence="3 6" id="KW-0812">Transmembrane</keyword>
<proteinExistence type="predicted"/>
<evidence type="ECO:0000256" key="6">
    <source>
        <dbReference type="SAM" id="Phobius"/>
    </source>
</evidence>
<dbReference type="Pfam" id="PF02653">
    <property type="entry name" value="BPD_transp_2"/>
    <property type="match status" value="1"/>
</dbReference>
<sequence length="446" mass="46229">MTSTNKDLPTTEQSPWAGVWRDVLGGGVVRSILAILLALLIGSLLVVVVNEDVQKAAGYFFARPSDTFTEAFNVIAGAFRAMWEGAIFSPRTGFQPLTQTLMWATPLISAGLGIAIGFRAGLFNIGGRGQMILAALFTGFIAASVPLPPVIHLIVAVLAGLIGGAIWAGIVGYLKAKTGAHEVIVTIMLNYVAFWGITFLLKTPLFQAEGAGGNPKAKPVLDSAELPKLIGNLDLGFVLSILAVIAYWWIMDRSTTGFRIRAVGFNPHAARTAGIDVERTTVITLALSGAFLGLAGATQVLGRATAGYTPDVDAGIGFDAITVALLGANHPVGIVLAGLLFGALKAGSFPMQVAENIPIDIVAVIQGLIVLFIAAPPLIRAIFHLPAPSGVSLLDRVRVSRGKADATEVAAAAGIDAAVEADSTATAVEADSADTTTNDINSEAKA</sequence>
<feature type="transmembrane region" description="Helical" evidence="6">
    <location>
        <begin position="153"/>
        <end position="174"/>
    </location>
</feature>
<keyword evidence="4 6" id="KW-1133">Transmembrane helix</keyword>
<reference evidence="7 8" key="1">
    <citation type="submission" date="2022-04" db="EMBL/GenBank/DDBJ databases">
        <title>Human microbiome associated bacterial genomes.</title>
        <authorList>
            <person name="Sandstrom S."/>
            <person name="Salamzade R."/>
            <person name="Kalan L.R."/>
        </authorList>
    </citation>
    <scope>NUCLEOTIDE SEQUENCE [LARGE SCALE GENOMIC DNA]</scope>
    <source>
        <strain evidence="8">p3-SID1799</strain>
    </source>
</reference>
<evidence type="ECO:0000313" key="8">
    <source>
        <dbReference type="Proteomes" id="UP001525379"/>
    </source>
</evidence>
<evidence type="ECO:0000256" key="2">
    <source>
        <dbReference type="ARBA" id="ARBA00022475"/>
    </source>
</evidence>
<accession>A0ABT2HUJ8</accession>
<name>A0ABT2HUJ8_9MICO</name>
<keyword evidence="5 6" id="KW-0472">Membrane</keyword>
<evidence type="ECO:0000256" key="1">
    <source>
        <dbReference type="ARBA" id="ARBA00004651"/>
    </source>
</evidence>
<feature type="transmembrane region" description="Helical" evidence="6">
    <location>
        <begin position="356"/>
        <end position="379"/>
    </location>
</feature>
<evidence type="ECO:0000256" key="3">
    <source>
        <dbReference type="ARBA" id="ARBA00022692"/>
    </source>
</evidence>